<organism evidence="1">
    <name type="scientific">marine sediment metagenome</name>
    <dbReference type="NCBI Taxonomy" id="412755"/>
    <lineage>
        <taxon>unclassified sequences</taxon>
        <taxon>metagenomes</taxon>
        <taxon>ecological metagenomes</taxon>
    </lineage>
</organism>
<comment type="caution">
    <text evidence="1">The sequence shown here is derived from an EMBL/GenBank/DDBJ whole genome shotgun (WGS) entry which is preliminary data.</text>
</comment>
<reference evidence="1" key="1">
    <citation type="journal article" date="2015" name="Nature">
        <title>Complex archaea that bridge the gap between prokaryotes and eukaryotes.</title>
        <authorList>
            <person name="Spang A."/>
            <person name="Saw J.H."/>
            <person name="Jorgensen S.L."/>
            <person name="Zaremba-Niedzwiedzka K."/>
            <person name="Martijn J."/>
            <person name="Lind A.E."/>
            <person name="van Eijk R."/>
            <person name="Schleper C."/>
            <person name="Guy L."/>
            <person name="Ettema T.J."/>
        </authorList>
    </citation>
    <scope>NUCLEOTIDE SEQUENCE</scope>
</reference>
<evidence type="ECO:0000313" key="1">
    <source>
        <dbReference type="EMBL" id="KKK85937.1"/>
    </source>
</evidence>
<name>A0A0F8YWX2_9ZZZZ</name>
<accession>A0A0F8YWX2</accession>
<dbReference type="EMBL" id="LAZR01051078">
    <property type="protein sequence ID" value="KKK85937.1"/>
    <property type="molecule type" value="Genomic_DNA"/>
</dbReference>
<proteinExistence type="predicted"/>
<dbReference type="AlphaFoldDB" id="A0A0F8YWX2"/>
<gene>
    <name evidence="1" type="ORF">LCGC14_2768240</name>
</gene>
<protein>
    <submittedName>
        <fullName evidence="1">Uncharacterized protein</fullName>
    </submittedName>
</protein>
<sequence>MATIETLRVKVEIVWANKEALKALVELRELISSLEEDLPWRDEIPEAVAKMDWLVENVTVQQVDNAAD</sequence>